<gene>
    <name evidence="1" type="ORF">P7G31_03620</name>
</gene>
<organism evidence="1 2">
    <name type="scientific">Streptococcus parauberis</name>
    <dbReference type="NCBI Taxonomy" id="1348"/>
    <lineage>
        <taxon>Bacteria</taxon>
        <taxon>Bacillati</taxon>
        <taxon>Bacillota</taxon>
        <taxon>Bacilli</taxon>
        <taxon>Lactobacillales</taxon>
        <taxon>Streptococcaceae</taxon>
        <taxon>Streptococcus</taxon>
    </lineage>
</organism>
<dbReference type="Pfam" id="PF01381">
    <property type="entry name" value="HTH_3"/>
    <property type="match status" value="1"/>
</dbReference>
<evidence type="ECO:0000313" key="1">
    <source>
        <dbReference type="EMBL" id="MDT2731342.1"/>
    </source>
</evidence>
<reference evidence="1" key="1">
    <citation type="submission" date="2023-03" db="EMBL/GenBank/DDBJ databases">
        <authorList>
            <person name="Shen W."/>
            <person name="Cai J."/>
        </authorList>
    </citation>
    <scope>NUCLEOTIDE SEQUENCE</scope>
    <source>
        <strain evidence="1">P82-2</strain>
    </source>
</reference>
<name>A0A0E2UPY1_9STRE</name>
<proteinExistence type="predicted"/>
<dbReference type="InterPro" id="IPR001387">
    <property type="entry name" value="Cro/C1-type_HTH"/>
</dbReference>
<accession>A0A0E2UPY1</accession>
<dbReference type="SMART" id="SM00530">
    <property type="entry name" value="HTH_XRE"/>
    <property type="match status" value="1"/>
</dbReference>
<dbReference type="EMBL" id="JARQAG010000003">
    <property type="protein sequence ID" value="MDT2731342.1"/>
    <property type="molecule type" value="Genomic_DNA"/>
</dbReference>
<dbReference type="InterPro" id="IPR010982">
    <property type="entry name" value="Lambda_DNA-bd_dom_sf"/>
</dbReference>
<dbReference type="SUPFAM" id="SSF47413">
    <property type="entry name" value="lambda repressor-like DNA-binding domains"/>
    <property type="match status" value="1"/>
</dbReference>
<evidence type="ECO:0000313" key="2">
    <source>
        <dbReference type="Proteomes" id="UP001180515"/>
    </source>
</evidence>
<dbReference type="PROSITE" id="PS50943">
    <property type="entry name" value="HTH_CROC1"/>
    <property type="match status" value="1"/>
</dbReference>
<protein>
    <submittedName>
        <fullName evidence="1">Helix-turn-helix transcriptional regulator</fullName>
    </submittedName>
</protein>
<dbReference type="GO" id="GO:0003677">
    <property type="term" value="F:DNA binding"/>
    <property type="evidence" value="ECO:0007669"/>
    <property type="project" value="InterPro"/>
</dbReference>
<sequence>MPSKRETSPTKSREVRVLGKLYSNFTAACRELNATPKKVITVANRLNISRDEALEKVTQGFELSPGPIFEIKERRDPSKLNNRIFNLRMELGETDRQFAERFNISLSSVSHWEIGRSKPNVTILKEMADLAGQSFEEFYFGN</sequence>
<dbReference type="Gene3D" id="1.10.260.40">
    <property type="entry name" value="lambda repressor-like DNA-binding domains"/>
    <property type="match status" value="1"/>
</dbReference>
<dbReference type="RefSeq" id="WP_003106845.1">
    <property type="nucleotide sequence ID" value="NZ_BAWT01000002.1"/>
</dbReference>
<dbReference type="Proteomes" id="UP001180515">
    <property type="component" value="Unassembled WGS sequence"/>
</dbReference>
<comment type="caution">
    <text evidence="1">The sequence shown here is derived from an EMBL/GenBank/DDBJ whole genome shotgun (WGS) entry which is preliminary data.</text>
</comment>
<dbReference type="AlphaFoldDB" id="A0A0E2UPY1"/>
<dbReference type="CDD" id="cd00093">
    <property type="entry name" value="HTH_XRE"/>
    <property type="match status" value="1"/>
</dbReference>